<dbReference type="SUPFAM" id="SSF54506">
    <property type="entry name" value="Diaminopimelate epimerase-like"/>
    <property type="match status" value="2"/>
</dbReference>
<evidence type="ECO:0000313" key="4">
    <source>
        <dbReference type="EMBL" id="GAA5175520.1"/>
    </source>
</evidence>
<comment type="caution">
    <text evidence="4">The sequence shown here is derived from an EMBL/GenBank/DDBJ whole genome shotgun (WGS) entry which is preliminary data.</text>
</comment>
<dbReference type="PANTHER" id="PTHR43709:SF3">
    <property type="entry name" value="ISOMERASE YBHH-RELATED"/>
    <property type="match status" value="1"/>
</dbReference>
<keyword evidence="5" id="KW-1185">Reference proteome</keyword>
<gene>
    <name evidence="4" type="ORF">GCM10023342_18990</name>
</gene>
<dbReference type="Gene3D" id="3.10.310.10">
    <property type="entry name" value="Diaminopimelate Epimerase, Chain A, domain 1"/>
    <property type="match status" value="2"/>
</dbReference>
<organism evidence="4 5">
    <name type="scientific">Modicisalibacter zincidurans</name>
    <dbReference type="NCBI Taxonomy" id="1178777"/>
    <lineage>
        <taxon>Bacteria</taxon>
        <taxon>Pseudomonadati</taxon>
        <taxon>Pseudomonadota</taxon>
        <taxon>Gammaproteobacteria</taxon>
        <taxon>Oceanospirillales</taxon>
        <taxon>Halomonadaceae</taxon>
        <taxon>Modicisalibacter</taxon>
    </lineage>
</organism>
<dbReference type="Proteomes" id="UP001500074">
    <property type="component" value="Unassembled WGS sequence"/>
</dbReference>
<comment type="similarity">
    <text evidence="1">Belongs to the PrpF family.</text>
</comment>
<protein>
    <submittedName>
        <fullName evidence="4">4-oxalomesaconate tautomerase</fullName>
    </submittedName>
</protein>
<keyword evidence="2" id="KW-0413">Isomerase</keyword>
<accession>A0ABP9RE41</accession>
<dbReference type="InterPro" id="IPR007400">
    <property type="entry name" value="PrpF-like"/>
</dbReference>
<feature type="compositionally biased region" description="Low complexity" evidence="3">
    <location>
        <begin position="360"/>
        <end position="373"/>
    </location>
</feature>
<evidence type="ECO:0000256" key="2">
    <source>
        <dbReference type="ARBA" id="ARBA00023235"/>
    </source>
</evidence>
<dbReference type="RefSeq" id="WP_051907326.1">
    <property type="nucleotide sequence ID" value="NZ_BAABKI010000020.1"/>
</dbReference>
<reference evidence="5" key="1">
    <citation type="journal article" date="2019" name="Int. J. Syst. Evol. Microbiol.">
        <title>The Global Catalogue of Microorganisms (GCM) 10K type strain sequencing project: providing services to taxonomists for standard genome sequencing and annotation.</title>
        <authorList>
            <consortium name="The Broad Institute Genomics Platform"/>
            <consortium name="The Broad Institute Genome Sequencing Center for Infectious Disease"/>
            <person name="Wu L."/>
            <person name="Ma J."/>
        </authorList>
    </citation>
    <scope>NUCLEOTIDE SEQUENCE [LARGE SCALE GENOMIC DNA]</scope>
    <source>
        <strain evidence="5">JCM 18472</strain>
    </source>
</reference>
<dbReference type="InterPro" id="IPR047687">
    <property type="entry name" value="OMA_tautomer-like"/>
</dbReference>
<evidence type="ECO:0000256" key="1">
    <source>
        <dbReference type="ARBA" id="ARBA00007673"/>
    </source>
</evidence>
<evidence type="ECO:0000313" key="5">
    <source>
        <dbReference type="Proteomes" id="UP001500074"/>
    </source>
</evidence>
<dbReference type="Pfam" id="PF04303">
    <property type="entry name" value="PrpF"/>
    <property type="match status" value="1"/>
</dbReference>
<proteinExistence type="inferred from homology"/>
<evidence type="ECO:0000256" key="3">
    <source>
        <dbReference type="SAM" id="MobiDB-lite"/>
    </source>
</evidence>
<dbReference type="PANTHER" id="PTHR43709">
    <property type="entry name" value="ACONITATE ISOMERASE-RELATED"/>
    <property type="match status" value="1"/>
</dbReference>
<name>A0ABP9RE41_9GAMM</name>
<feature type="region of interest" description="Disordered" evidence="3">
    <location>
        <begin position="360"/>
        <end position="383"/>
    </location>
</feature>
<dbReference type="EMBL" id="BAABKI010000020">
    <property type="protein sequence ID" value="GAA5175520.1"/>
    <property type="molecule type" value="Genomic_DNA"/>
</dbReference>
<sequence length="383" mass="40585">MINSIPCIIMRGGTSKGPFLRMSDLPESPEARAETLLSLMGAGHALQIDGIGGSDPLTSKVAIVERSDHPEADVDYLFAQIDGPGRRVDFNPNCGNMLSAVGPYAIETGLIEPSDDMTVVRVRNLNTQRLIECHVPTPGRQVLYEGDTRISGVPGTAAGIQLSFLDVVGTKTGALLPTGQAQETIDGVVVTCLDAATPTLLIAAEEFGLNGNETPAELDANEPMLARLELIRREAGRRMGLGDVSQGVLPKPVLLSAADEVDATLRARYFVPYRCHKALAVTGAIALATAVSVPGTVAHRIALASGRLTDDEPLNHVRLEHPSGYIDLDVEHRGQDSHDVARVSLVRTARKIMTGTLYYSSTSTSSGTSTSNSPVDTVKAKAC</sequence>
<dbReference type="NCBIfam" id="NF033377">
    <property type="entry name" value="OMA_tautomer"/>
    <property type="match status" value="1"/>
</dbReference>